<dbReference type="AlphaFoldDB" id="A0A1E4TID8"/>
<dbReference type="Gene3D" id="3.90.470.20">
    <property type="entry name" value="4'-phosphopantetheinyl transferase domain"/>
    <property type="match status" value="2"/>
</dbReference>
<evidence type="ECO:0000259" key="3">
    <source>
        <dbReference type="Pfam" id="PF01648"/>
    </source>
</evidence>
<dbReference type="EMBL" id="KV453841">
    <property type="protein sequence ID" value="ODV91438.1"/>
    <property type="molecule type" value="Genomic_DNA"/>
</dbReference>
<evidence type="ECO:0000313" key="4">
    <source>
        <dbReference type="EMBL" id="ODV91438.1"/>
    </source>
</evidence>
<keyword evidence="5" id="KW-1185">Reference proteome</keyword>
<evidence type="ECO:0000256" key="1">
    <source>
        <dbReference type="ARBA" id="ARBA00013172"/>
    </source>
</evidence>
<dbReference type="PANTHER" id="PTHR12215">
    <property type="entry name" value="PHOSPHOPANTETHEINE TRANSFERASE"/>
    <property type="match status" value="1"/>
</dbReference>
<dbReference type="GO" id="GO:0019878">
    <property type="term" value="P:lysine biosynthetic process via aminoadipic acid"/>
    <property type="evidence" value="ECO:0007669"/>
    <property type="project" value="TreeGrafter"/>
</dbReference>
<name>A0A1E4TID8_9ASCO</name>
<reference evidence="5" key="1">
    <citation type="submission" date="2016-02" db="EMBL/GenBank/DDBJ databases">
        <title>Comparative genomics of biotechnologically important yeasts.</title>
        <authorList>
            <consortium name="DOE Joint Genome Institute"/>
            <person name="Riley R."/>
            <person name="Haridas S."/>
            <person name="Wolfe K.H."/>
            <person name="Lopes M.R."/>
            <person name="Hittinger C.T."/>
            <person name="Goker M."/>
            <person name="Salamov A."/>
            <person name="Wisecaver J."/>
            <person name="Long T.M."/>
            <person name="Aerts A.L."/>
            <person name="Barry K."/>
            <person name="Choi C."/>
            <person name="Clum A."/>
            <person name="Coughlan A.Y."/>
            <person name="Deshpande S."/>
            <person name="Douglass A.P."/>
            <person name="Hanson S.J."/>
            <person name="Klenk H.-P."/>
            <person name="Labutti K."/>
            <person name="Lapidus A."/>
            <person name="Lindquist E."/>
            <person name="Lipzen A."/>
            <person name="Meier-Kolthoff J.P."/>
            <person name="Ohm R.A."/>
            <person name="Otillar R.P."/>
            <person name="Pangilinan J."/>
            <person name="Peng Y."/>
            <person name="Rokas A."/>
            <person name="Rosa C.A."/>
            <person name="Scheuner C."/>
            <person name="Sibirny A.A."/>
            <person name="Slot J.C."/>
            <person name="Stielow J.B."/>
            <person name="Sun H."/>
            <person name="Kurtzman C.P."/>
            <person name="Blackwell M."/>
            <person name="Jeffries T.W."/>
            <person name="Grigoriev I.V."/>
        </authorList>
    </citation>
    <scope>NUCLEOTIDE SEQUENCE [LARGE SCALE GENOMIC DNA]</scope>
    <source>
        <strain evidence="5">NRRL Y-17796</strain>
    </source>
</reference>
<dbReference type="GO" id="GO:0008897">
    <property type="term" value="F:holo-[acyl-carrier-protein] synthase activity"/>
    <property type="evidence" value="ECO:0007669"/>
    <property type="project" value="UniProtKB-EC"/>
</dbReference>
<organism evidence="4 5">
    <name type="scientific">Tortispora caseinolytica NRRL Y-17796</name>
    <dbReference type="NCBI Taxonomy" id="767744"/>
    <lineage>
        <taxon>Eukaryota</taxon>
        <taxon>Fungi</taxon>
        <taxon>Dikarya</taxon>
        <taxon>Ascomycota</taxon>
        <taxon>Saccharomycotina</taxon>
        <taxon>Trigonopsidomycetes</taxon>
        <taxon>Trigonopsidales</taxon>
        <taxon>Trigonopsidaceae</taxon>
        <taxon>Tortispora</taxon>
    </lineage>
</organism>
<sequence>MVHFDIPEAHVYILAVSEQTEHFAKNALDAEQMKEFERYVSLPARYMAIGSFFLKKFMLENIGARYEEITYNEWNRPCIDNIDFNVSHDSGIVVGTVSTVAKCSIGIDTMKIGRLHYWSGNWLEEYEIVLTDEEQRQIRAAGNASAQYEAFFTIWTLKEAYSKALGQGMSINFKSVRCSLDPLKISITDKDLPLPRTIEVQHHKDHVISIVSLTEVAPVIHDPMTIEDLITTTTWQDE</sequence>
<dbReference type="OrthoDB" id="26719at2759"/>
<evidence type="ECO:0000256" key="2">
    <source>
        <dbReference type="ARBA" id="ARBA00022679"/>
    </source>
</evidence>
<dbReference type="SUPFAM" id="SSF56214">
    <property type="entry name" value="4'-phosphopantetheinyl transferase"/>
    <property type="match status" value="2"/>
</dbReference>
<dbReference type="GO" id="GO:0005829">
    <property type="term" value="C:cytosol"/>
    <property type="evidence" value="ECO:0007669"/>
    <property type="project" value="TreeGrafter"/>
</dbReference>
<dbReference type="Proteomes" id="UP000095023">
    <property type="component" value="Unassembled WGS sequence"/>
</dbReference>
<dbReference type="InterPro" id="IPR008278">
    <property type="entry name" value="4-PPantetheinyl_Trfase_dom"/>
</dbReference>
<gene>
    <name evidence="4" type="ORF">CANCADRAFT_70908</name>
</gene>
<dbReference type="GO" id="GO:0000287">
    <property type="term" value="F:magnesium ion binding"/>
    <property type="evidence" value="ECO:0007669"/>
    <property type="project" value="InterPro"/>
</dbReference>
<proteinExistence type="predicted"/>
<dbReference type="InterPro" id="IPR037143">
    <property type="entry name" value="4-PPantetheinyl_Trfase_dom_sf"/>
</dbReference>
<evidence type="ECO:0000313" key="5">
    <source>
        <dbReference type="Proteomes" id="UP000095023"/>
    </source>
</evidence>
<accession>A0A1E4TID8</accession>
<dbReference type="PANTHER" id="PTHR12215:SF10">
    <property type="entry name" value="L-AMINOADIPATE-SEMIALDEHYDE DEHYDROGENASE-PHOSPHOPANTETHEINYL TRANSFERASE"/>
    <property type="match status" value="1"/>
</dbReference>
<feature type="domain" description="4'-phosphopantetheinyl transferase" evidence="3">
    <location>
        <begin position="104"/>
        <end position="211"/>
    </location>
</feature>
<dbReference type="InterPro" id="IPR050559">
    <property type="entry name" value="P-Pant_transferase_sf"/>
</dbReference>
<protein>
    <recommendedName>
        <fullName evidence="1">holo-[acyl-carrier-protein] synthase</fullName>
        <ecNumber evidence="1">2.7.8.7</ecNumber>
    </recommendedName>
</protein>
<dbReference type="Pfam" id="PF01648">
    <property type="entry name" value="ACPS"/>
    <property type="match status" value="1"/>
</dbReference>
<dbReference type="EC" id="2.7.8.7" evidence="1"/>
<keyword evidence="2" id="KW-0808">Transferase</keyword>